<sequence length="99" mass="10615">MKLSFLIVWVERQLMVPRRPSLGRARGALSPQKAVPAQVGDKVRSPHSVVKGLDLGFLWQIGVARPIGFGLAVGASKASAGGRPERHSIRRTTASPCYG</sequence>
<evidence type="ECO:0000313" key="3">
    <source>
        <dbReference type="Proteomes" id="UP000299102"/>
    </source>
</evidence>
<comment type="caution">
    <text evidence="2">The sequence shown here is derived from an EMBL/GenBank/DDBJ whole genome shotgun (WGS) entry which is preliminary data.</text>
</comment>
<dbReference type="AlphaFoldDB" id="A0A4C1TIK5"/>
<gene>
    <name evidence="2" type="ORF">EVAR_93097_1</name>
</gene>
<proteinExistence type="predicted"/>
<reference evidence="2 3" key="1">
    <citation type="journal article" date="2019" name="Commun. Biol.">
        <title>The bagworm genome reveals a unique fibroin gene that provides high tensile strength.</title>
        <authorList>
            <person name="Kono N."/>
            <person name="Nakamura H."/>
            <person name="Ohtoshi R."/>
            <person name="Tomita M."/>
            <person name="Numata K."/>
            <person name="Arakawa K."/>
        </authorList>
    </citation>
    <scope>NUCLEOTIDE SEQUENCE [LARGE SCALE GENOMIC DNA]</scope>
</reference>
<dbReference type="EMBL" id="BGZK01000055">
    <property type="protein sequence ID" value="GBP13131.1"/>
    <property type="molecule type" value="Genomic_DNA"/>
</dbReference>
<organism evidence="2 3">
    <name type="scientific">Eumeta variegata</name>
    <name type="common">Bagworm moth</name>
    <name type="synonym">Eumeta japonica</name>
    <dbReference type="NCBI Taxonomy" id="151549"/>
    <lineage>
        <taxon>Eukaryota</taxon>
        <taxon>Metazoa</taxon>
        <taxon>Ecdysozoa</taxon>
        <taxon>Arthropoda</taxon>
        <taxon>Hexapoda</taxon>
        <taxon>Insecta</taxon>
        <taxon>Pterygota</taxon>
        <taxon>Neoptera</taxon>
        <taxon>Endopterygota</taxon>
        <taxon>Lepidoptera</taxon>
        <taxon>Glossata</taxon>
        <taxon>Ditrysia</taxon>
        <taxon>Tineoidea</taxon>
        <taxon>Psychidae</taxon>
        <taxon>Oiketicinae</taxon>
        <taxon>Eumeta</taxon>
    </lineage>
</organism>
<accession>A0A4C1TIK5</accession>
<evidence type="ECO:0000256" key="1">
    <source>
        <dbReference type="SAM" id="MobiDB-lite"/>
    </source>
</evidence>
<keyword evidence="3" id="KW-1185">Reference proteome</keyword>
<name>A0A4C1TIK5_EUMVA</name>
<protein>
    <submittedName>
        <fullName evidence="2">Uncharacterized protein</fullName>
    </submittedName>
</protein>
<feature type="region of interest" description="Disordered" evidence="1">
    <location>
        <begin position="77"/>
        <end position="99"/>
    </location>
</feature>
<evidence type="ECO:0000313" key="2">
    <source>
        <dbReference type="EMBL" id="GBP13131.1"/>
    </source>
</evidence>
<dbReference type="Proteomes" id="UP000299102">
    <property type="component" value="Unassembled WGS sequence"/>
</dbReference>